<dbReference type="EMBL" id="AXCZ01000042">
    <property type="protein sequence ID" value="KGM13462.1"/>
    <property type="molecule type" value="Genomic_DNA"/>
</dbReference>
<reference evidence="3 4" key="1">
    <citation type="submission" date="2013-08" db="EMBL/GenBank/DDBJ databases">
        <title>Genome sequencing of Cellulomonas bogoriensis 69B4.</title>
        <authorList>
            <person name="Chen F."/>
            <person name="Li Y."/>
            <person name="Wang G."/>
        </authorList>
    </citation>
    <scope>NUCLEOTIDE SEQUENCE [LARGE SCALE GENOMIC DNA]</scope>
    <source>
        <strain evidence="3 4">69B4</strain>
    </source>
</reference>
<protein>
    <recommendedName>
        <fullName evidence="2">Tse2 ADP-ribosyltransferase toxin domain-containing protein</fullName>
    </recommendedName>
</protein>
<evidence type="ECO:0000313" key="4">
    <source>
        <dbReference type="Proteomes" id="UP000054314"/>
    </source>
</evidence>
<keyword evidence="4" id="KW-1185">Reference proteome</keyword>
<dbReference type="AlphaFoldDB" id="A0A0A0C0I3"/>
<organism evidence="3 4">
    <name type="scientific">Cellulomonas bogoriensis 69B4 = DSM 16987</name>
    <dbReference type="NCBI Taxonomy" id="1386082"/>
    <lineage>
        <taxon>Bacteria</taxon>
        <taxon>Bacillati</taxon>
        <taxon>Actinomycetota</taxon>
        <taxon>Actinomycetes</taxon>
        <taxon>Micrococcales</taxon>
        <taxon>Cellulomonadaceae</taxon>
        <taxon>Cellulomonas</taxon>
    </lineage>
</organism>
<gene>
    <name evidence="3" type="ORF">N869_13775</name>
</gene>
<accession>A0A0A0C0I3</accession>
<dbReference type="InterPro" id="IPR041018">
    <property type="entry name" value="ADPRTs_Tse2"/>
</dbReference>
<name>A0A0A0C0I3_9CELL</name>
<feature type="region of interest" description="Disordered" evidence="1">
    <location>
        <begin position="1"/>
        <end position="20"/>
    </location>
</feature>
<dbReference type="Pfam" id="PF18648">
    <property type="entry name" value="ADPRTs_Tse2"/>
    <property type="match status" value="1"/>
</dbReference>
<dbReference type="Proteomes" id="UP000054314">
    <property type="component" value="Unassembled WGS sequence"/>
</dbReference>
<feature type="domain" description="Tse2 ADP-ribosyltransferase toxin" evidence="2">
    <location>
        <begin position="30"/>
        <end position="133"/>
    </location>
</feature>
<evidence type="ECO:0000259" key="2">
    <source>
        <dbReference type="Pfam" id="PF18648"/>
    </source>
</evidence>
<evidence type="ECO:0000256" key="1">
    <source>
        <dbReference type="SAM" id="MobiDB-lite"/>
    </source>
</evidence>
<evidence type="ECO:0000313" key="3">
    <source>
        <dbReference type="EMBL" id="KGM13462.1"/>
    </source>
</evidence>
<proteinExistence type="predicted"/>
<comment type="caution">
    <text evidence="3">The sequence shown here is derived from an EMBL/GenBank/DDBJ whole genome shotgun (WGS) entry which is preliminary data.</text>
</comment>
<sequence length="240" mass="24774">MRPAAPGPGPLAQDNNANALGVRVNSPPAPSDVETYMQNEVPWVNPLTGDGSPQGVSVATGSGCNLPTHRRPKGAPWNGTGANGLLMWELDDTVLVPAQLRVVAAPLPEQPEHAVISPAVAMSLHQYRQYIASTQLHWEQSAEPVPHCAPGAVLEGGRAVHAHVDALVAAVAGGDDPGELIEALRAQNAAGTSAPQIVAHLEAAAVQADSQGNDDGAEALRGVLDRISGYCAPAHRIVLT</sequence>